<dbReference type="Gene3D" id="1.20.1260.100">
    <property type="entry name" value="TspO/MBR protein"/>
    <property type="match status" value="1"/>
</dbReference>
<feature type="transmembrane region" description="Helical" evidence="1">
    <location>
        <begin position="226"/>
        <end position="244"/>
    </location>
</feature>
<reference evidence="3" key="1">
    <citation type="submission" date="2017-09" db="EMBL/GenBank/DDBJ databases">
        <title>Depth-based differentiation of microbial function through sediment-hosted aquifers and enrichment of novel symbionts in the deep terrestrial subsurface.</title>
        <authorList>
            <person name="Probst A.J."/>
            <person name="Ladd B."/>
            <person name="Jarett J.K."/>
            <person name="Geller-Mcgrath D.E."/>
            <person name="Sieber C.M.K."/>
            <person name="Emerson J.B."/>
            <person name="Anantharaman K."/>
            <person name="Thomas B.C."/>
            <person name="Malmstrom R."/>
            <person name="Stieglmeier M."/>
            <person name="Klingl A."/>
            <person name="Woyke T."/>
            <person name="Ryan C.M."/>
            <person name="Banfield J.F."/>
        </authorList>
    </citation>
    <scope>NUCLEOTIDE SEQUENCE [LARGE SCALE GENOMIC DNA]</scope>
</reference>
<organism evidence="2 3">
    <name type="scientific">candidate division WWE3 bacterium CG_4_10_14_0_2_um_filter_41_14</name>
    <dbReference type="NCBI Taxonomy" id="1975072"/>
    <lineage>
        <taxon>Bacteria</taxon>
        <taxon>Katanobacteria</taxon>
    </lineage>
</organism>
<keyword evidence="1" id="KW-0472">Membrane</keyword>
<evidence type="ECO:0000313" key="2">
    <source>
        <dbReference type="EMBL" id="PIZ47929.1"/>
    </source>
</evidence>
<evidence type="ECO:0008006" key="4">
    <source>
        <dbReference type="Google" id="ProtNLM"/>
    </source>
</evidence>
<keyword evidence="1" id="KW-0812">Transmembrane</keyword>
<dbReference type="EMBL" id="PFNL01000022">
    <property type="protein sequence ID" value="PIZ47929.1"/>
    <property type="molecule type" value="Genomic_DNA"/>
</dbReference>
<feature type="transmembrane region" description="Helical" evidence="1">
    <location>
        <begin position="81"/>
        <end position="100"/>
    </location>
</feature>
<feature type="transmembrane region" description="Helical" evidence="1">
    <location>
        <begin position="175"/>
        <end position="196"/>
    </location>
</feature>
<keyword evidence="1" id="KW-1133">Transmembrane helix</keyword>
<dbReference type="InterPro" id="IPR038330">
    <property type="entry name" value="TspO/MBR-related_sf"/>
</dbReference>
<feature type="transmembrane region" description="Helical" evidence="1">
    <location>
        <begin position="203"/>
        <end position="220"/>
    </location>
</feature>
<gene>
    <name evidence="2" type="ORF">COY32_00950</name>
</gene>
<feature type="transmembrane region" description="Helical" evidence="1">
    <location>
        <begin position="106"/>
        <end position="128"/>
    </location>
</feature>
<accession>A0A2M7TLD6</accession>
<dbReference type="AlphaFoldDB" id="A0A2M7TLD6"/>
<dbReference type="PANTHER" id="PTHR33802">
    <property type="entry name" value="SI:CH211-161H7.5-RELATED"/>
    <property type="match status" value="1"/>
</dbReference>
<evidence type="ECO:0000313" key="3">
    <source>
        <dbReference type="Proteomes" id="UP000228920"/>
    </source>
</evidence>
<dbReference type="PANTHER" id="PTHR33802:SF1">
    <property type="entry name" value="XK-RELATED PROTEIN"/>
    <property type="match status" value="1"/>
</dbReference>
<protein>
    <recommendedName>
        <fullName evidence="4">Tryptophan-rich sensory protein</fullName>
    </recommendedName>
</protein>
<feature type="transmembrane region" description="Helical" evidence="1">
    <location>
        <begin position="49"/>
        <end position="69"/>
    </location>
</feature>
<feature type="transmembrane region" description="Helical" evidence="1">
    <location>
        <begin position="149"/>
        <end position="169"/>
    </location>
</feature>
<sequence>MSFSSFRQIFVLLTYVFMVTTNALANIIPFNNQTTAEVSDKYATYFTPAGYVFAIWIVIYVLLGAFTLYQARAEQKDDKALSKGAYLLSFANIINGMWIFTWHFELLELSIVLMVLLLLLLIATYLSLCQSDQKVTRARKLWVNLPISVYLGWISVATVANAASVLQFYNWEGFGISPVMWSVISIIVVTIVTFVVLVTTSDWVFAAVVVWAFIGLRYNFSDVLAISWATLVASIFIVMSAFIASQSRGRVSNSQSSV</sequence>
<comment type="caution">
    <text evidence="2">The sequence shown here is derived from an EMBL/GenBank/DDBJ whole genome shotgun (WGS) entry which is preliminary data.</text>
</comment>
<evidence type="ECO:0000256" key="1">
    <source>
        <dbReference type="SAM" id="Phobius"/>
    </source>
</evidence>
<name>A0A2M7TLD6_UNCKA</name>
<dbReference type="Proteomes" id="UP000228920">
    <property type="component" value="Unassembled WGS sequence"/>
</dbReference>
<proteinExistence type="predicted"/>